<evidence type="ECO:0000256" key="21">
    <source>
        <dbReference type="ARBA" id="ARBA00030285"/>
    </source>
</evidence>
<comment type="similarity">
    <text evidence="24">Belongs to the Bunyavirales RNA polymerase family.</text>
</comment>
<proteinExistence type="inferred from homology"/>
<feature type="domain" description="RdRp catalytic" evidence="28">
    <location>
        <begin position="2342"/>
        <end position="2551"/>
    </location>
</feature>
<feature type="region of interest" description="Disordered" evidence="27">
    <location>
        <begin position="2717"/>
        <end position="2744"/>
    </location>
</feature>
<dbReference type="InterPro" id="IPR003323">
    <property type="entry name" value="OTU_dom"/>
</dbReference>
<evidence type="ECO:0000313" key="31">
    <source>
        <dbReference type="Proteomes" id="UP000131899"/>
    </source>
</evidence>
<evidence type="ECO:0000259" key="28">
    <source>
        <dbReference type="PROSITE" id="PS50525"/>
    </source>
</evidence>
<evidence type="ECO:0000256" key="26">
    <source>
        <dbReference type="PIRSR" id="PIRSR036900-50"/>
    </source>
</evidence>
<dbReference type="PANTHER" id="PTHR13312:SF0">
    <property type="entry name" value="UBIQUITIN THIOESTERASE OTU1"/>
    <property type="match status" value="1"/>
</dbReference>
<evidence type="ECO:0000256" key="15">
    <source>
        <dbReference type="ARBA" id="ARBA00022842"/>
    </source>
</evidence>
<evidence type="ECO:0000256" key="10">
    <source>
        <dbReference type="ARBA" id="ARBA00022695"/>
    </source>
</evidence>
<evidence type="ECO:0000256" key="22">
    <source>
        <dbReference type="ARBA" id="ARBA00030436"/>
    </source>
</evidence>
<keyword evidence="17" id="KW-0693">Viral RNA replication</keyword>
<comment type="catalytic activity">
    <reaction evidence="1">
        <text>Thiol-dependent hydrolysis of ester, thioester, amide, peptide and isopeptide bonds formed by the C-terminal Gly of ubiquitin (a 76-residue protein attached to proteins as an intracellular targeting signal).</text>
        <dbReference type="EC" id="3.4.19.12"/>
    </reaction>
</comment>
<dbReference type="InterPro" id="IPR007099">
    <property type="entry name" value="RNA-dir_pol_NSvirus"/>
</dbReference>
<dbReference type="InterPro" id="IPR007322">
    <property type="entry name" value="RNA_pol_bunyavir"/>
</dbReference>
<evidence type="ECO:0000256" key="4">
    <source>
        <dbReference type="ARBA" id="ARBA00018602"/>
    </source>
</evidence>
<evidence type="ECO:0000256" key="2">
    <source>
        <dbReference type="ARBA" id="ARBA00012494"/>
    </source>
</evidence>
<keyword evidence="5" id="KW-0696">RNA-directed RNA polymerase</keyword>
<keyword evidence="11" id="KW-0479">Metal-binding</keyword>
<keyword evidence="9" id="KW-0808">Transferase</keyword>
<keyword evidence="8" id="KW-1130">Modulation of host ubiquitin pathway by virus</keyword>
<keyword evidence="6" id="KW-0945">Host-virus interaction</keyword>
<name>A0A068JC89_9VIRU</name>
<dbReference type="PIRSF" id="PIRSF036900">
    <property type="entry name" value="RdRPol_NRV"/>
    <property type="match status" value="1"/>
</dbReference>
<feature type="active site" description="For ubiquitin thioesterase activity" evidence="26">
    <location>
        <position position="40"/>
    </location>
</feature>
<dbReference type="GO" id="GO:0006351">
    <property type="term" value="P:DNA-templated transcription"/>
    <property type="evidence" value="ECO:0007669"/>
    <property type="project" value="InterPro"/>
</dbReference>
<dbReference type="GO" id="GO:0039694">
    <property type="term" value="P:viral RNA genome replication"/>
    <property type="evidence" value="ECO:0007669"/>
    <property type="project" value="InterPro"/>
</dbReference>
<dbReference type="GO" id="GO:0039648">
    <property type="term" value="P:symbiont-mediated perturbation of host ubiquitin-like protein modification"/>
    <property type="evidence" value="ECO:0007669"/>
    <property type="project" value="UniProtKB-KW"/>
</dbReference>
<evidence type="ECO:0000256" key="12">
    <source>
        <dbReference type="ARBA" id="ARBA00022741"/>
    </source>
</evidence>
<keyword evidence="13" id="KW-0378">Hydrolase</keyword>
<keyword evidence="15" id="KW-0460">Magnesium</keyword>
<evidence type="ECO:0000313" key="30">
    <source>
        <dbReference type="EMBL" id="AIE16120.1"/>
    </source>
</evidence>
<feature type="active site" description="For ubiquitin thioesterase activity" evidence="26">
    <location>
        <position position="151"/>
    </location>
</feature>
<dbReference type="InterPro" id="IPR049605">
    <property type="entry name" value="L_OTU"/>
</dbReference>
<evidence type="ECO:0000259" key="29">
    <source>
        <dbReference type="PROSITE" id="PS50802"/>
    </source>
</evidence>
<dbReference type="GO" id="GO:0004843">
    <property type="term" value="F:cysteine-type deubiquitinase activity"/>
    <property type="evidence" value="ECO:0007669"/>
    <property type="project" value="UniProtKB-EC"/>
</dbReference>
<organism evidence="30 31">
    <name type="scientific">Orthonairovirus haemorrhagiae</name>
    <dbReference type="NCBI Taxonomy" id="3052518"/>
    <lineage>
        <taxon>Viruses</taxon>
        <taxon>Riboviria</taxon>
        <taxon>Orthornavirae</taxon>
        <taxon>Negarnaviricota</taxon>
        <taxon>Polyploviricotina</taxon>
        <taxon>Bunyaviricetes</taxon>
        <taxon>Hareavirales</taxon>
        <taxon>Nairoviridae</taxon>
        <taxon>Orthonairovirus</taxon>
    </lineage>
</organism>
<evidence type="ECO:0000256" key="8">
    <source>
        <dbReference type="ARBA" id="ARBA00022662"/>
    </source>
</evidence>
<evidence type="ECO:0000256" key="1">
    <source>
        <dbReference type="ARBA" id="ARBA00000707"/>
    </source>
</evidence>
<protein>
    <recommendedName>
        <fullName evidence="4">RNA-directed RNA polymerase L</fullName>
        <ecNumber evidence="2">2.7.7.48</ecNumber>
        <ecNumber evidence="3">3.4.19.12</ecNumber>
    </recommendedName>
    <alternativeName>
        <fullName evidence="21">Large structural protein</fullName>
    </alternativeName>
    <alternativeName>
        <fullName evidence="23">Replicase</fullName>
    </alternativeName>
    <alternativeName>
        <fullName evidence="22">Transcriptase</fullName>
    </alternativeName>
</protein>
<evidence type="ECO:0000256" key="20">
    <source>
        <dbReference type="ARBA" id="ARBA00023280"/>
    </source>
</evidence>
<dbReference type="GO" id="GO:0036503">
    <property type="term" value="P:ERAD pathway"/>
    <property type="evidence" value="ECO:0007669"/>
    <property type="project" value="TreeGrafter"/>
</dbReference>
<keyword evidence="14" id="KW-1114">Inhibition of host interferon signaling pathway by virus</keyword>
<evidence type="ECO:0000256" key="25">
    <source>
        <dbReference type="ARBA" id="ARBA00063724"/>
    </source>
</evidence>
<reference evidence="30 31" key="1">
    <citation type="journal article" date="2014" name="Epidemiol. Infect.">
        <title>Next-generation sequencing of southern African Crimean-Congo haemorrhagic fever virus isolates reveals a high frequency of M segment reassortment.</title>
        <authorList>
            <person name="Goedhals D."/>
            <person name="Bester P.A."/>
            <person name="Paweska J.T."/>
            <person name="Swanepoel R."/>
            <person name="Burt F.J."/>
        </authorList>
    </citation>
    <scope>NUCLEOTIDE SEQUENCE [LARGE SCALE GENOMIC DNA]</scope>
    <source>
        <strain evidence="30">SPU 48/90</strain>
    </source>
</reference>
<dbReference type="Pfam" id="PF02338">
    <property type="entry name" value="OTU"/>
    <property type="match status" value="1"/>
</dbReference>
<evidence type="ECO:0000256" key="9">
    <source>
        <dbReference type="ARBA" id="ARBA00022679"/>
    </source>
</evidence>
<dbReference type="PROSITE" id="PS50802">
    <property type="entry name" value="OTU"/>
    <property type="match status" value="1"/>
</dbReference>
<dbReference type="PANTHER" id="PTHR13312">
    <property type="entry name" value="HIV-INDUCED PROTEIN-7-LIKE PROTEASE"/>
    <property type="match status" value="1"/>
</dbReference>
<evidence type="ECO:0000256" key="7">
    <source>
        <dbReference type="ARBA" id="ARBA00022632"/>
    </source>
</evidence>
<evidence type="ECO:0000256" key="16">
    <source>
        <dbReference type="ARBA" id="ARBA00022876"/>
    </source>
</evidence>
<keyword evidence="18" id="KW-1095">Inhibition of host ISG15 by virus</keyword>
<dbReference type="CDD" id="cd21880">
    <property type="entry name" value="OTU_RNAP_L_virus"/>
    <property type="match status" value="1"/>
</dbReference>
<dbReference type="GO" id="GO:0039579">
    <property type="term" value="P:symbiont-mediated suppression of host ISG15-protein conjugation"/>
    <property type="evidence" value="ECO:0007669"/>
    <property type="project" value="UniProtKB-KW"/>
</dbReference>
<feature type="region of interest" description="Disordered" evidence="27">
    <location>
        <begin position="764"/>
        <end position="791"/>
    </location>
</feature>
<dbReference type="Pfam" id="PF15518">
    <property type="entry name" value="L_protein_N"/>
    <property type="match status" value="1"/>
</dbReference>
<sequence length="3945" mass="448400">MDFLRNLDWTQVIAGQYVSNPRFNISDYFEIVRQPGDGNCFYHSIAELTMPNKTDHSYHNIKRLTESAARKYYQEEPEARLVGLSLEDYLKRMLSDNEWGSTLEASMLAKEMGITIIIWTVAASDEVEAGIKFGDGDVFTAVNLLHSGQTHFDALRILPQFETDTREALSLMDRVIAVDQLTSSSSDELQDYEDLALALTSTEESHRRTSLDEVTLSKKQAEILRQKASQLSKLVNKSQNIPTRVGRVLDCMFNCKLCVEISAETLILRPESKEKIGEIMSLRQLGHKLLTRDKQIKQEFSRMKLYVTKDLLDHLDVGGLLRAAFPGTGIERHMQLLHSEMILDICTVSLGVMLSTFLYGSNNKNKKKFITNCLLSTALSGKKVYKVLGNLGNELLYKAPRKALATVCSALFGKQINKLQNCFRTISPVSLLALRNLDFDCLSVQDYNGMIENMSKLDNTDVEFNHREIADLNQLTSRLITLRKEKDTDLLKQWFPESDLTRRSTRNAANAEEFVISEFFKKKDIMKFISTSGRAMSAGKIGNVLSYVHNLYLSKSSLNMTSEDISQLLIEIKRLYALQEDSEVEPIAIICDGIESNMKQLFAILPPDCARECEVLFDDIRNSPTHSTAWKHALRLKGTAYEGLFANCYGWQYIPEDIKPSLTMLVQTLFPDKFEDFLDRTQLHPEFRDLTPDFSLTQKVHFKRNQIPSVENVQISIDATLPESVEAVPVTERKMFPLPETPLSEVHSIERIMENFTRLMHGEKLSAKKKDGDRAEQGNKQSTTEHESSSISAFKDYGERGIVEENHMRFSEEDQLETRQLLLVEVGFQTDIDGKIRTDHKKWKDILKLLELLGIKCSFIACADCSSTPPDRWWISEDRVRVLKNSVSFLFNKLSRNSPTEVTDIVVGAISTQKVRSYLKAGTATKTPVSTKDVLETWEKMKEHILNRPTGLTLPTGLEQAMRKGLVEGVVISKEGSESCINMLKENLDRITDEFERTKFKHELTQNITTSEKMLLSWLSEDIKSSRCVECLTNIKKTVDETTNLSEKIELLAYNLQLNNHCSNCHPNGVNISNTSNVCKRCPKIEMVSHCENKGFEDSNECLTDLDRLVRLTLPGKTEKERRVKRNVEYLIKLMMSMSGIDCIKYPTGQLITHGRVSAKHNDGNLKDRSDDDQRLAEKIDTVRKELSESKLKDYSTYARGVISNSLKNLSRQGKSKCSVPRSWLEKILFDLKVPTKDEEVLINIRNSLKARSEFVRNNDKLLIRSKEELKKCFDVQSFKLKKNKQPVPFQVDCILFKEVAAECMKRYIGTPYEGIVDTLVSLINVLTRFAWFQEVVLYGKICETFLRCCTEFNRSGVKLVKIRHCDINLSVKLPSNKKENMLCCLYSGNMELLQGPFYLNRRQAVLGSSYLYIVITLYIQVLQQYRCLEVINSVNEKTLQDIENHSMTLLEDSFKELTFALEGRFEESYKIRTSRCRTSGNFLNRSSRDHFVSVVSGLNLVYGFLIKDNLLANSQQQNKQLQMLRFGMLAGLSRLVCPNELGKKFSTSCRRIEDNVARLYLQTSIYCSVRDVEDNVKHWKQRDLCPEVTIPCFTVYGTFVNSDRQLIFDIYNVHIYNKEMDNFDEGCISVLEETAERHMLWELDLMNSLCSDEKRDTRTARLLLGCPNVRKAANKEGKKLLKLNSDTSTDTQSIASEVSDRRSYSSSKSRIRSIFGRYNSQKKPFELRSGLEVFNDPFNDYQQAITDICQFSEYTPNKESILKDCLQIIRKNPSHTMGSFELIQAISEFGMSKFPPENIDKARRDPKNWVSISEVTETTSIVASPRTHMMLKDCFKIILGTENKKIVKMLRGKLKKLGAISTNIEIGKRDCLDLLSTVDGLTDQQKENIVNGIFEPSKLSFYHWKELVKKNIDEVLLTEDGNLIFCWLKTISSSVKGSLKKRLKFMNVHSPELMPENCLFSSEEFNELIKLKKLLLNEQQDEQELKQDLLISSWIKCITACKDFTSINDKIQKFIYHLSEELYDIRLQHLELSKLKQEHPSVSFTKEEVLIKRLEKNFLKQHNLEIMETVNLIFFAALSAPWCLHYKALESYLVRHPEILDCGSKEDCKLTLLDLSVSKLLICLYQKDDEELANSSSLKLGFLVKYAVTLFTSNGEPFSLSLNDGGLDLDLHKTTDEKLLHQTKIVFAKIGLSGNSYDFIWTTQMIANSNFNVCKRLTGRSTGERLPRSVRSKVIYEMVKLVGETGMAILQQLAFAQALNYEHRFYAVLAPKAQLGGARDLLVQETGTKVMHATTEMFSRNLLKTTSDDGLTNPHLKETILNVGLDCLANMRNLDGKPISEGSNLVNFYKVICISGDNTKWGPIHCCSFFSGMMQQVLKNVPDWCSFYKLTFIKNLCRQVEIPAGSIKKILNVLRYRLCSKGGVEQHSEEDLRRLLTENLDSWDGNDTVKFLVTTYISKGLMALNSYNHMGQGIHHATSSVLTSLAAVLFEELAIFYLKRSLPQTTVHVEHAGSSDDYAKCIVVTGILSKELYSQYDETFWKHACRLKNFTAAVQRCCQMKDSAKTLVSDCFLEFYSEFMMGYRVTPAVIKFMFTGLINSSVTSPQSLMQACQVSSQQAMYNSVPLVTNTAFTLLRQQIFFNHVEDFIRRYGILTLGTLSPFGRLFVPTYSGLVSSAVALEDAEVIARAAQTLHMNSVSIQSSSLTTLDSLGRSRASSTAEDSSSVSDTTAASHDSGSSSSSFSFELNRPLSETELQFIKALSSLKSTQACEVIQNRITGLYCNSNEGPLDRHNVIYSSRMADSCDWLRDGKRRGNLELANRIQSVLCILIAGYYRSFGGEGTEKQVKASLNRDDNKIIEDPMIQLIPEKLRRELERLGVSRMEVDELMPSISPDDTLAQLVAKKLISLNVSTEEYSAEVSRLKQTLTARNVLHGLAGGIKELSLPIYTIFMKSYFFKDNVFLSLTDRWSTKHSTNYRDSCGKQLTGRIITKYTHWLDTFLGCSVSINRHTTVKEPSLFNPNIRCVNLITFEDGLRELSVIQSHLKVFENEFTNLNLQFSDPNRQKLRIVESRPAESELEANRAVIVKTKLFSATEQVRLSNNPAVVMGYLLDESAISEVKPTKVDFSNLLKDRFKIMQFFPSVFTLIKMLTDESSDSEKNGLSPDLQQVARYSNHLTLLSRMIQQAKPTVTVFYMLKGNLMNTEPTVAELVSYGIKEGRFYRLSDTGIDASTYSVKYWKILHCISAIGCLPLSQADKSSLLMSFLNWRVNMDIRASDCPLSSHEASILSEFDGQVIANILASELSSVKRDSEREGLTDLLDYLNSPTELLKKKPYLGTTCKFNTWGDSNRSGKFTYSSRSGESIGIFIAGKLHIHLSSESVALLCETERQVLSWMSKRRTEVITKEQHQLFLSLLPQSHECLQKHKDGSALSVIPDSSNPRLLKFVPLKKGLAVVKIKKQILTVKKQVVFDAESEPRLQWGHGCLSIVYDETDTQTTYHENLLKVKHLVDCSTDRKKLLPQSVFSDSKVVLSRIKFKTELLLNSLTLLHCFLKHAPSDAIMEVESKSSLLHKYLKSGGVRQRNTEVLFREKLNKVVIKDNLEQGVEEEIEFCNNLTKTVSENPLPLSCWSEVQNYIEDIGFNNVLVNIDRNTVKSELLWKFTLDTNVSTTSTIKDVRTLVSYVSTETIPKFLLAFLLYEEVLMNLINQCKAVKELINSTGLSDLELESLLTLCAFYFQNECSKRDGPRCSFAALLSLVHEDWQRIGKNILVRANNELSDVSLKVNIILVPLKDMSKPKPERVVMARRSLNHALSLMFLDEMSLPELKSLSVNCKMGNFEGQECFEFTILKDNSARLDYNKLIDHCVDMEKKREAVRAVEDLILMLTGRAIKTSAVTQYVHEDEQCQEQISLDDLMANDTVTDLPDREAEALRTGNLGFNWDSD</sequence>
<keyword evidence="12" id="KW-0547">Nucleotide-binding</keyword>
<evidence type="ECO:0000256" key="5">
    <source>
        <dbReference type="ARBA" id="ARBA00022484"/>
    </source>
</evidence>
<dbReference type="GO" id="GO:0000166">
    <property type="term" value="F:nucleotide binding"/>
    <property type="evidence" value="ECO:0007669"/>
    <property type="project" value="UniProtKB-KW"/>
</dbReference>
<dbReference type="EC" id="2.7.7.48" evidence="2"/>
<evidence type="ECO:0000256" key="11">
    <source>
        <dbReference type="ARBA" id="ARBA00022723"/>
    </source>
</evidence>
<feature type="compositionally biased region" description="Basic and acidic residues" evidence="27">
    <location>
        <begin position="764"/>
        <end position="788"/>
    </location>
</feature>
<dbReference type="Gene3D" id="3.90.70.80">
    <property type="match status" value="1"/>
</dbReference>
<evidence type="ECO:0000256" key="14">
    <source>
        <dbReference type="ARBA" id="ARBA00022830"/>
    </source>
</evidence>
<comment type="subunit">
    <text evidence="25">Interacts (via N-terminus) with host ISG15 (via C-terminus); the deISGylase activity of the viral protein interferes with antiviral signaling pathways mediated by NF-kappaB and IRF signalings. Interacts with host ubiquitin.</text>
</comment>
<dbReference type="FunFam" id="3.90.70.80:FF:000035">
    <property type="entry name" value="RNA-directed RNA polymerase L"/>
    <property type="match status" value="1"/>
</dbReference>
<evidence type="ECO:0000256" key="23">
    <source>
        <dbReference type="ARBA" id="ARBA00031012"/>
    </source>
</evidence>
<dbReference type="PROSITE" id="PS50525">
    <property type="entry name" value="RDRP_SSRNA_NEG_SEG"/>
    <property type="match status" value="1"/>
</dbReference>
<dbReference type="GO" id="GO:0003968">
    <property type="term" value="F:RNA-directed RNA polymerase activity"/>
    <property type="evidence" value="ECO:0007669"/>
    <property type="project" value="UniProtKB-KW"/>
</dbReference>
<evidence type="ECO:0000256" key="3">
    <source>
        <dbReference type="ARBA" id="ARBA00012759"/>
    </source>
</evidence>
<keyword evidence="7" id="KW-1090">Inhibition of host innate immune response by virus</keyword>
<dbReference type="GO" id="GO:0030968">
    <property type="term" value="P:endoplasmic reticulum unfolded protein response"/>
    <property type="evidence" value="ECO:0007669"/>
    <property type="project" value="TreeGrafter"/>
</dbReference>
<dbReference type="Pfam" id="PF04196">
    <property type="entry name" value="Bunya_RdRp"/>
    <property type="match status" value="1"/>
</dbReference>
<dbReference type="InterPro" id="IPR015843">
    <property type="entry name" value="RNA-dir_pol_nairovirus"/>
</dbReference>
<keyword evidence="16" id="KW-1127">Modulation of host ubiquitin pathway by viral deubiquitinase</keyword>
<evidence type="ECO:0000256" key="19">
    <source>
        <dbReference type="ARBA" id="ARBA00023258"/>
    </source>
</evidence>
<dbReference type="EC" id="3.4.19.12" evidence="3"/>
<accession>A0A068JC89</accession>
<evidence type="ECO:0000256" key="24">
    <source>
        <dbReference type="ARBA" id="ARBA00034123"/>
    </source>
</evidence>
<feature type="domain" description="OTU" evidence="29">
    <location>
        <begin position="29"/>
        <end position="158"/>
    </location>
</feature>
<evidence type="ECO:0000256" key="18">
    <source>
        <dbReference type="ARBA" id="ARBA00023208"/>
    </source>
</evidence>
<dbReference type="InterPro" id="IPR029124">
    <property type="entry name" value="L_protein_N"/>
</dbReference>
<evidence type="ECO:0000256" key="17">
    <source>
        <dbReference type="ARBA" id="ARBA00022953"/>
    </source>
</evidence>
<evidence type="ECO:0000256" key="6">
    <source>
        <dbReference type="ARBA" id="ARBA00022581"/>
    </source>
</evidence>
<dbReference type="GO" id="GO:0046872">
    <property type="term" value="F:metal ion binding"/>
    <property type="evidence" value="ECO:0007669"/>
    <property type="project" value="UniProtKB-KW"/>
</dbReference>
<dbReference type="GO" id="GO:0016579">
    <property type="term" value="P:protein deubiquitination"/>
    <property type="evidence" value="ECO:0007669"/>
    <property type="project" value="TreeGrafter"/>
</dbReference>
<keyword evidence="10" id="KW-0548">Nucleotidyltransferase</keyword>
<dbReference type="EMBL" id="KJ682797">
    <property type="protein sequence ID" value="AIE16120.1"/>
    <property type="molecule type" value="Viral_cRNA"/>
</dbReference>
<keyword evidence="19" id="KW-0922">Interferon antiviral system evasion</keyword>
<keyword evidence="20" id="KW-0899">Viral immunoevasion</keyword>
<dbReference type="GO" id="GO:0039502">
    <property type="term" value="P:symbiont-mediated suppression of host type I interferon-mediated signaling pathway"/>
    <property type="evidence" value="ECO:0007669"/>
    <property type="project" value="UniProtKB-KW"/>
</dbReference>
<evidence type="ECO:0000256" key="27">
    <source>
        <dbReference type="SAM" id="MobiDB-lite"/>
    </source>
</evidence>
<evidence type="ECO:0000256" key="13">
    <source>
        <dbReference type="ARBA" id="ARBA00022801"/>
    </source>
</evidence>
<dbReference type="Proteomes" id="UP000131899">
    <property type="component" value="Genome"/>
</dbReference>